<protein>
    <submittedName>
        <fullName evidence="2">Uncharacterized protein</fullName>
    </submittedName>
</protein>
<evidence type="ECO:0000313" key="2">
    <source>
        <dbReference type="EMBL" id="MBB5918825.1"/>
    </source>
</evidence>
<dbReference type="RefSeq" id="WP_040747014.1">
    <property type="nucleotide sequence ID" value="NZ_JACHIT010000002.1"/>
</dbReference>
<keyword evidence="3" id="KW-1185">Reference proteome</keyword>
<dbReference type="Proteomes" id="UP000540412">
    <property type="component" value="Unassembled WGS sequence"/>
</dbReference>
<proteinExistence type="predicted"/>
<dbReference type="AlphaFoldDB" id="A0A7W9UNH4"/>
<dbReference type="EMBL" id="JACHIT010000002">
    <property type="protein sequence ID" value="MBB5918825.1"/>
    <property type="molecule type" value="Genomic_DNA"/>
</dbReference>
<keyword evidence="1" id="KW-1133">Transmembrane helix</keyword>
<keyword evidence="1" id="KW-0812">Transmembrane</keyword>
<evidence type="ECO:0000313" key="3">
    <source>
        <dbReference type="Proteomes" id="UP000540412"/>
    </source>
</evidence>
<sequence length="62" mass="5968">MKSDPLVLTLSLCLVIAVGIICGMLAGFLSWIGGAKPANAALRGGAAFGGTVGLGVAVIAAL</sequence>
<accession>A0A7W9UNH4</accession>
<evidence type="ECO:0000256" key="1">
    <source>
        <dbReference type="SAM" id="Phobius"/>
    </source>
</evidence>
<name>A0A7W9UNH4_9NOCA</name>
<keyword evidence="1" id="KW-0472">Membrane</keyword>
<gene>
    <name evidence="2" type="ORF">BJY24_007737</name>
</gene>
<reference evidence="2 3" key="1">
    <citation type="submission" date="2020-08" db="EMBL/GenBank/DDBJ databases">
        <title>Sequencing the genomes of 1000 actinobacteria strains.</title>
        <authorList>
            <person name="Klenk H.-P."/>
        </authorList>
    </citation>
    <scope>NUCLEOTIDE SEQUENCE [LARGE SCALE GENOMIC DNA]</scope>
    <source>
        <strain evidence="2 3">DSM 43582</strain>
    </source>
</reference>
<organism evidence="2 3">
    <name type="scientific">Nocardia transvalensis</name>
    <dbReference type="NCBI Taxonomy" id="37333"/>
    <lineage>
        <taxon>Bacteria</taxon>
        <taxon>Bacillati</taxon>
        <taxon>Actinomycetota</taxon>
        <taxon>Actinomycetes</taxon>
        <taxon>Mycobacteriales</taxon>
        <taxon>Nocardiaceae</taxon>
        <taxon>Nocardia</taxon>
    </lineage>
</organism>
<feature type="transmembrane region" description="Helical" evidence="1">
    <location>
        <begin position="41"/>
        <end position="61"/>
    </location>
</feature>
<comment type="caution">
    <text evidence="2">The sequence shown here is derived from an EMBL/GenBank/DDBJ whole genome shotgun (WGS) entry which is preliminary data.</text>
</comment>
<feature type="transmembrane region" description="Helical" evidence="1">
    <location>
        <begin position="6"/>
        <end position="29"/>
    </location>
</feature>